<dbReference type="Gene3D" id="3.40.50.200">
    <property type="entry name" value="Peptidase S8/S53 domain"/>
    <property type="match status" value="1"/>
</dbReference>
<reference evidence="8 9" key="1">
    <citation type="submission" date="2024-06" db="EMBL/GenBank/DDBJ databases">
        <title>Novosphingobium rhizovicinus M1R2S20.</title>
        <authorList>
            <person name="Sun J.-Q."/>
        </authorList>
    </citation>
    <scope>NUCLEOTIDE SEQUENCE [LARGE SCALE GENOMIC DNA]</scope>
    <source>
        <strain evidence="8 9">M1R2S20</strain>
    </source>
</reference>
<evidence type="ECO:0000256" key="6">
    <source>
        <dbReference type="SAM" id="SignalP"/>
    </source>
</evidence>
<feature type="chain" id="PRO_5047262221" evidence="6">
    <location>
        <begin position="22"/>
        <end position="408"/>
    </location>
</feature>
<organism evidence="8 9">
    <name type="scientific">Novosphingobium rhizovicinum</name>
    <dbReference type="NCBI Taxonomy" id="3228928"/>
    <lineage>
        <taxon>Bacteria</taxon>
        <taxon>Pseudomonadati</taxon>
        <taxon>Pseudomonadota</taxon>
        <taxon>Alphaproteobacteria</taxon>
        <taxon>Sphingomonadales</taxon>
        <taxon>Sphingomonadaceae</taxon>
        <taxon>Novosphingobium</taxon>
    </lineage>
</organism>
<evidence type="ECO:0000256" key="3">
    <source>
        <dbReference type="ARBA" id="ARBA00022801"/>
    </source>
</evidence>
<comment type="caution">
    <text evidence="5">Lacks conserved residue(s) required for the propagation of feature annotation.</text>
</comment>
<accession>A0ABV3RD02</accession>
<dbReference type="Proteomes" id="UP001556118">
    <property type="component" value="Unassembled WGS sequence"/>
</dbReference>
<dbReference type="InterPro" id="IPR050131">
    <property type="entry name" value="Peptidase_S8_subtilisin-like"/>
</dbReference>
<keyword evidence="3" id="KW-0378">Hydrolase</keyword>
<dbReference type="PROSITE" id="PS51892">
    <property type="entry name" value="SUBTILASE"/>
    <property type="match status" value="1"/>
</dbReference>
<evidence type="ECO:0000256" key="2">
    <source>
        <dbReference type="ARBA" id="ARBA00022670"/>
    </source>
</evidence>
<evidence type="ECO:0000313" key="9">
    <source>
        <dbReference type="Proteomes" id="UP001556118"/>
    </source>
</evidence>
<protein>
    <submittedName>
        <fullName evidence="8">S8 family serine peptidase</fullName>
    </submittedName>
</protein>
<name>A0ABV3RD02_9SPHN</name>
<dbReference type="CDD" id="cd05561">
    <property type="entry name" value="Peptidases_S8_4"/>
    <property type="match status" value="1"/>
</dbReference>
<evidence type="ECO:0000256" key="1">
    <source>
        <dbReference type="ARBA" id="ARBA00011073"/>
    </source>
</evidence>
<evidence type="ECO:0000259" key="7">
    <source>
        <dbReference type="Pfam" id="PF00082"/>
    </source>
</evidence>
<feature type="domain" description="Peptidase S8/S53" evidence="7">
    <location>
        <begin position="210"/>
        <end position="372"/>
    </location>
</feature>
<dbReference type="PANTHER" id="PTHR43806:SF11">
    <property type="entry name" value="CEREVISIN-RELATED"/>
    <property type="match status" value="1"/>
</dbReference>
<keyword evidence="9" id="KW-1185">Reference proteome</keyword>
<keyword evidence="4" id="KW-0720">Serine protease</keyword>
<gene>
    <name evidence="8" type="ORF">ABUH87_12635</name>
</gene>
<keyword evidence="2" id="KW-0645">Protease</keyword>
<dbReference type="InterPro" id="IPR036852">
    <property type="entry name" value="Peptidase_S8/S53_dom_sf"/>
</dbReference>
<evidence type="ECO:0000313" key="8">
    <source>
        <dbReference type="EMBL" id="MEW9855981.1"/>
    </source>
</evidence>
<feature type="signal peptide" evidence="6">
    <location>
        <begin position="1"/>
        <end position="21"/>
    </location>
</feature>
<dbReference type="EMBL" id="JBFNXR010000050">
    <property type="protein sequence ID" value="MEW9855981.1"/>
    <property type="molecule type" value="Genomic_DNA"/>
</dbReference>
<dbReference type="Pfam" id="PF00082">
    <property type="entry name" value="Peptidase_S8"/>
    <property type="match status" value="1"/>
</dbReference>
<comment type="similarity">
    <text evidence="1 5">Belongs to the peptidase S8 family.</text>
</comment>
<dbReference type="RefSeq" id="WP_367774217.1">
    <property type="nucleotide sequence ID" value="NZ_JBFNXR010000050.1"/>
</dbReference>
<dbReference type="PANTHER" id="PTHR43806">
    <property type="entry name" value="PEPTIDASE S8"/>
    <property type="match status" value="1"/>
</dbReference>
<sequence length="408" mass="41996">MPTRFTPFLLFAALTTAPAAAQLGLPQVGRTVNGVLDRAGRTLDPVQSAVGDVARGSSRLADARLMRLRNLVRENREVLELDAAGNPARRGELLLIGASDAEVARVEAAGFAVLGRERLNTLDIAVVRLGTPARQSLAEAEVSLRRVLPNATISADTLHFQSGAPVSGRAARLARAAPIDQPVGVIDGAPGASIPVAAIRGFARGAPTPSHHGSAVASLLQLAGVRRIAVADVYGTDAAGGNALALTRGLDWLIGVQGVRVVSISLVGPNNPLVARAIAAAQRRGVHIVAAVGNDGPAAPPSYPASYPGVIAVTAVDGRGRALIEAGRAAHLDYAAPGADMLAADARGQWNRVRGTSYAVPFVAARAAAALDTGVRSTLDREALDLGRKGPDPVFGRGLLCRNCARKK</sequence>
<dbReference type="InterPro" id="IPR000209">
    <property type="entry name" value="Peptidase_S8/S53_dom"/>
</dbReference>
<keyword evidence="6" id="KW-0732">Signal</keyword>
<proteinExistence type="inferred from homology"/>
<evidence type="ECO:0000256" key="5">
    <source>
        <dbReference type="PROSITE-ProRule" id="PRU01240"/>
    </source>
</evidence>
<dbReference type="SUPFAM" id="SSF52743">
    <property type="entry name" value="Subtilisin-like"/>
    <property type="match status" value="1"/>
</dbReference>
<comment type="caution">
    <text evidence="8">The sequence shown here is derived from an EMBL/GenBank/DDBJ whole genome shotgun (WGS) entry which is preliminary data.</text>
</comment>
<evidence type="ECO:0000256" key="4">
    <source>
        <dbReference type="ARBA" id="ARBA00022825"/>
    </source>
</evidence>